<keyword evidence="2" id="KW-0540">Nuclease</keyword>
<dbReference type="AlphaFoldDB" id="W4RTE9"/>
<dbReference type="InterPro" id="IPR036420">
    <property type="entry name" value="BRCT_dom_sf"/>
</dbReference>
<dbReference type="PANTHER" id="PTHR30231:SF42">
    <property type="entry name" value="EXONUCLEASE"/>
    <property type="match status" value="1"/>
</dbReference>
<dbReference type="CDD" id="cd17748">
    <property type="entry name" value="BRCT_DNA_ligase_like"/>
    <property type="match status" value="1"/>
</dbReference>
<dbReference type="InterPro" id="IPR036397">
    <property type="entry name" value="RNaseH_sf"/>
</dbReference>
<dbReference type="PANTHER" id="PTHR30231">
    <property type="entry name" value="DNA POLYMERASE III SUBUNIT EPSILON"/>
    <property type="match status" value="1"/>
</dbReference>
<dbReference type="GO" id="GO:0003676">
    <property type="term" value="F:nucleic acid binding"/>
    <property type="evidence" value="ECO:0007669"/>
    <property type="project" value="InterPro"/>
</dbReference>
<dbReference type="SUPFAM" id="SSF52113">
    <property type="entry name" value="BRCT domain"/>
    <property type="match status" value="1"/>
</dbReference>
<evidence type="ECO:0000313" key="3">
    <source>
        <dbReference type="Proteomes" id="UP000018949"/>
    </source>
</evidence>
<dbReference type="InterPro" id="IPR013520">
    <property type="entry name" value="Ribonucl_H"/>
</dbReference>
<keyword evidence="2" id="KW-0269">Exonuclease</keyword>
<dbReference type="Gene3D" id="3.30.420.10">
    <property type="entry name" value="Ribonuclease H-like superfamily/Ribonuclease H"/>
    <property type="match status" value="1"/>
</dbReference>
<comment type="caution">
    <text evidence="2">The sequence shown here is derived from an EMBL/GenBank/DDBJ whole genome shotgun (WGS) entry which is preliminary data.</text>
</comment>
<dbReference type="RefSeq" id="WP_023626027.1">
    <property type="nucleotide sequence ID" value="NZ_BAUW01000085.1"/>
</dbReference>
<proteinExistence type="predicted"/>
<dbReference type="Pfam" id="PF00929">
    <property type="entry name" value="RNase_T"/>
    <property type="match status" value="1"/>
</dbReference>
<gene>
    <name evidence="2" type="ORF">JCM21738_4582</name>
</gene>
<evidence type="ECO:0000259" key="1">
    <source>
        <dbReference type="PROSITE" id="PS50172"/>
    </source>
</evidence>
<dbReference type="InterPro" id="IPR012337">
    <property type="entry name" value="RNaseH-like_sf"/>
</dbReference>
<keyword evidence="3" id="KW-1185">Reference proteome</keyword>
<keyword evidence="2" id="KW-0378">Hydrolase</keyword>
<dbReference type="SUPFAM" id="SSF53098">
    <property type="entry name" value="Ribonuclease H-like"/>
    <property type="match status" value="1"/>
</dbReference>
<protein>
    <submittedName>
        <fullName evidence="2">Exonuclease</fullName>
    </submittedName>
</protein>
<dbReference type="eggNOG" id="COG0847">
    <property type="taxonomic scope" value="Bacteria"/>
</dbReference>
<dbReference type="InterPro" id="IPR001357">
    <property type="entry name" value="BRCT_dom"/>
</dbReference>
<dbReference type="EMBL" id="BAUW01000085">
    <property type="protein sequence ID" value="GAE47586.1"/>
    <property type="molecule type" value="Genomic_DNA"/>
</dbReference>
<name>W4RTE9_9BACI</name>
<dbReference type="GO" id="GO:0008408">
    <property type="term" value="F:3'-5' exonuclease activity"/>
    <property type="evidence" value="ECO:0007669"/>
    <property type="project" value="TreeGrafter"/>
</dbReference>
<dbReference type="SMART" id="SM00479">
    <property type="entry name" value="EXOIII"/>
    <property type="match status" value="1"/>
</dbReference>
<dbReference type="Gene3D" id="3.40.50.10190">
    <property type="entry name" value="BRCT domain"/>
    <property type="match status" value="1"/>
</dbReference>
<dbReference type="CDD" id="cd06130">
    <property type="entry name" value="DNA_pol_III_epsilon_like"/>
    <property type="match status" value="1"/>
</dbReference>
<dbReference type="GO" id="GO:0005829">
    <property type="term" value="C:cytosol"/>
    <property type="evidence" value="ECO:0007669"/>
    <property type="project" value="TreeGrafter"/>
</dbReference>
<evidence type="ECO:0000313" key="2">
    <source>
        <dbReference type="EMBL" id="GAE47586.1"/>
    </source>
</evidence>
<dbReference type="Pfam" id="PF00533">
    <property type="entry name" value="BRCT"/>
    <property type="match status" value="1"/>
</dbReference>
<sequence length="313" mass="35505">MDFISIDFEIANNSLKSACSMGLIFVQDNKIIDEKYYLIHPPTMDFDPEMSAVHGIEPQHVLSAPKFNTIWEEVNHYFKNTFIVAHNAQFDMSVLYACLKEYSLEVPNFNYVCSIPVSTKASRGLKIGNSLKDRADHFGIQLAEHHNALMDARACAELVIKSVKSKNYTSLKSYLTKHKSIPVRKFSELKPQTHLFKRKTFNRVKPSEITSTVDHFNEEHPFYNKNFVFTGELQAIDRKSAMQRVVNLGGIIKSGVSSKTDYVIVGQQDKSLVGEKGLSSKKVKAYSLIEQGMEIKVLNENEFANLLNVQTEV</sequence>
<feature type="domain" description="BRCT" evidence="1">
    <location>
        <begin position="217"/>
        <end position="313"/>
    </location>
</feature>
<dbReference type="PROSITE" id="PS50172">
    <property type="entry name" value="BRCT"/>
    <property type="match status" value="1"/>
</dbReference>
<reference evidence="2 3" key="1">
    <citation type="submission" date="2013-12" db="EMBL/GenBank/DDBJ databases">
        <title>NBRP : Genome information of microbial organism related human and environment.</title>
        <authorList>
            <person name="Hattori M."/>
            <person name="Oshima K."/>
            <person name="Inaba H."/>
            <person name="Suda W."/>
            <person name="Sakamoto M."/>
            <person name="Iino T."/>
            <person name="Kitahara M."/>
            <person name="Oshida Y."/>
            <person name="Iida T."/>
            <person name="Kudo T."/>
            <person name="Itoh T."/>
            <person name="Ahmed I."/>
            <person name="Ohkuma M."/>
        </authorList>
    </citation>
    <scope>NUCLEOTIDE SEQUENCE [LARGE SCALE GENOMIC DNA]</scope>
    <source>
        <strain evidence="2 3">JCM 21738</strain>
    </source>
</reference>
<organism evidence="2 3">
    <name type="scientific">Mesobacillus boroniphilus JCM 21738</name>
    <dbReference type="NCBI Taxonomy" id="1294265"/>
    <lineage>
        <taxon>Bacteria</taxon>
        <taxon>Bacillati</taxon>
        <taxon>Bacillota</taxon>
        <taxon>Bacilli</taxon>
        <taxon>Bacillales</taxon>
        <taxon>Bacillaceae</taxon>
        <taxon>Mesobacillus</taxon>
    </lineage>
</organism>
<dbReference type="Proteomes" id="UP000018949">
    <property type="component" value="Unassembled WGS sequence"/>
</dbReference>
<accession>W4RTE9</accession>